<evidence type="ECO:0000313" key="1">
    <source>
        <dbReference type="EMBL" id="KAF9062076.1"/>
    </source>
</evidence>
<sequence>MPTPQKPIQSGTVSAPEGHWIIHPKLKAGIFVETAVGTNGSITVTSRQSTNRVVHIPFNTVVPYHQRPKPATEKGLMVVTRNHPEHIGKLVRQIHHFYEKEKNGWERLLPEFLELHPDDLDYVKETSEERRNSKEFLSGLRTEFAGTSICYHHRLSLLPSRMTKLYPIETVRSPTFPLTPCRRHLSPLPRRIIWPDVSPSILALHAEIEDYDTSVTVLNGSGTPPVLLYIGCTAH</sequence>
<keyword evidence="2" id="KW-1185">Reference proteome</keyword>
<evidence type="ECO:0000313" key="2">
    <source>
        <dbReference type="Proteomes" id="UP000772434"/>
    </source>
</evidence>
<name>A0A9P5PBP0_9AGAR</name>
<reference evidence="1" key="1">
    <citation type="submission" date="2020-11" db="EMBL/GenBank/DDBJ databases">
        <authorList>
            <consortium name="DOE Joint Genome Institute"/>
            <person name="Ahrendt S."/>
            <person name="Riley R."/>
            <person name="Andreopoulos W."/>
            <person name="Labutti K."/>
            <person name="Pangilinan J."/>
            <person name="Ruiz-Duenas F.J."/>
            <person name="Barrasa J.M."/>
            <person name="Sanchez-Garcia M."/>
            <person name="Camarero S."/>
            <person name="Miyauchi S."/>
            <person name="Serrano A."/>
            <person name="Linde D."/>
            <person name="Babiker R."/>
            <person name="Drula E."/>
            <person name="Ayuso-Fernandez I."/>
            <person name="Pacheco R."/>
            <person name="Padilla G."/>
            <person name="Ferreira P."/>
            <person name="Barriuso J."/>
            <person name="Kellner H."/>
            <person name="Castanera R."/>
            <person name="Alfaro M."/>
            <person name="Ramirez L."/>
            <person name="Pisabarro A.G."/>
            <person name="Kuo A."/>
            <person name="Tritt A."/>
            <person name="Lipzen A."/>
            <person name="He G."/>
            <person name="Yan M."/>
            <person name="Ng V."/>
            <person name="Cullen D."/>
            <person name="Martin F."/>
            <person name="Rosso M.-N."/>
            <person name="Henrissat B."/>
            <person name="Hibbett D."/>
            <person name="Martinez A.T."/>
            <person name="Grigoriev I.V."/>
        </authorList>
    </citation>
    <scope>NUCLEOTIDE SEQUENCE</scope>
    <source>
        <strain evidence="1">AH 40177</strain>
    </source>
</reference>
<dbReference type="EMBL" id="JADNRY010000182">
    <property type="protein sequence ID" value="KAF9062076.1"/>
    <property type="molecule type" value="Genomic_DNA"/>
</dbReference>
<proteinExistence type="predicted"/>
<gene>
    <name evidence="1" type="ORF">BDP27DRAFT_1428279</name>
</gene>
<protein>
    <submittedName>
        <fullName evidence="1">Uncharacterized protein</fullName>
    </submittedName>
</protein>
<dbReference type="AlphaFoldDB" id="A0A9P5PBP0"/>
<dbReference type="OrthoDB" id="3069533at2759"/>
<dbReference type="Proteomes" id="UP000772434">
    <property type="component" value="Unassembled WGS sequence"/>
</dbReference>
<comment type="caution">
    <text evidence="1">The sequence shown here is derived from an EMBL/GenBank/DDBJ whole genome shotgun (WGS) entry which is preliminary data.</text>
</comment>
<organism evidence="1 2">
    <name type="scientific">Rhodocollybia butyracea</name>
    <dbReference type="NCBI Taxonomy" id="206335"/>
    <lineage>
        <taxon>Eukaryota</taxon>
        <taxon>Fungi</taxon>
        <taxon>Dikarya</taxon>
        <taxon>Basidiomycota</taxon>
        <taxon>Agaricomycotina</taxon>
        <taxon>Agaricomycetes</taxon>
        <taxon>Agaricomycetidae</taxon>
        <taxon>Agaricales</taxon>
        <taxon>Marasmiineae</taxon>
        <taxon>Omphalotaceae</taxon>
        <taxon>Rhodocollybia</taxon>
    </lineage>
</organism>
<accession>A0A9P5PBP0</accession>